<dbReference type="EMBL" id="MHFR01000043">
    <property type="protein sequence ID" value="OGW97150.1"/>
    <property type="molecule type" value="Genomic_DNA"/>
</dbReference>
<dbReference type="Pfam" id="PF17761">
    <property type="entry name" value="DUF1016_N"/>
    <property type="match status" value="1"/>
</dbReference>
<protein>
    <recommendedName>
        <fullName evidence="5">Cytoplasmic protein</fullName>
    </recommendedName>
</protein>
<name>A0A1G1KW93_9BACT</name>
<dbReference type="InterPro" id="IPR053148">
    <property type="entry name" value="PD-DEXK-like_domain"/>
</dbReference>
<accession>A0A1G1KW93</accession>
<dbReference type="Gene3D" id="3.40.1350.10">
    <property type="match status" value="1"/>
</dbReference>
<gene>
    <name evidence="3" type="ORF">A3G33_08220</name>
</gene>
<evidence type="ECO:0000259" key="1">
    <source>
        <dbReference type="Pfam" id="PF06250"/>
    </source>
</evidence>
<evidence type="ECO:0000313" key="4">
    <source>
        <dbReference type="Proteomes" id="UP000178187"/>
    </source>
</evidence>
<comment type="caution">
    <text evidence="3">The sequence shown here is derived from an EMBL/GenBank/DDBJ whole genome shotgun (WGS) entry which is preliminary data.</text>
</comment>
<dbReference type="InterPro" id="IPR009362">
    <property type="entry name" value="YhcG_C"/>
</dbReference>
<dbReference type="InterPro" id="IPR011856">
    <property type="entry name" value="tRNA_endonuc-like_dom_sf"/>
</dbReference>
<organism evidence="3 4">
    <name type="scientific">Candidatus Danuiimicrobium aquiferis</name>
    <dbReference type="NCBI Taxonomy" id="1801832"/>
    <lineage>
        <taxon>Bacteria</taxon>
        <taxon>Pseudomonadati</taxon>
        <taxon>Candidatus Omnitrophota</taxon>
        <taxon>Candidatus Danuiimicrobium</taxon>
    </lineage>
</organism>
<dbReference type="AlphaFoldDB" id="A0A1G1KW93"/>
<dbReference type="Proteomes" id="UP000178187">
    <property type="component" value="Unassembled WGS sequence"/>
</dbReference>
<proteinExistence type="predicted"/>
<evidence type="ECO:0000313" key="3">
    <source>
        <dbReference type="EMBL" id="OGW97150.1"/>
    </source>
</evidence>
<dbReference type="GO" id="GO:0003676">
    <property type="term" value="F:nucleic acid binding"/>
    <property type="evidence" value="ECO:0007669"/>
    <property type="project" value="InterPro"/>
</dbReference>
<feature type="domain" description="YhcG PDDEXK nuclease" evidence="1">
    <location>
        <begin position="204"/>
        <end position="355"/>
    </location>
</feature>
<reference evidence="3 4" key="1">
    <citation type="journal article" date="2016" name="Nat. Commun.">
        <title>Thousands of microbial genomes shed light on interconnected biogeochemical processes in an aquifer system.</title>
        <authorList>
            <person name="Anantharaman K."/>
            <person name="Brown C.T."/>
            <person name="Hug L.A."/>
            <person name="Sharon I."/>
            <person name="Castelle C.J."/>
            <person name="Probst A.J."/>
            <person name="Thomas B.C."/>
            <person name="Singh A."/>
            <person name="Wilkins M.J."/>
            <person name="Karaoz U."/>
            <person name="Brodie E.L."/>
            <person name="Williams K.H."/>
            <person name="Hubbard S.S."/>
            <person name="Banfield J.F."/>
        </authorList>
    </citation>
    <scope>NUCLEOTIDE SEQUENCE [LARGE SCALE GENOMIC DNA]</scope>
</reference>
<feature type="domain" description="YhcG N-terminal" evidence="2">
    <location>
        <begin position="23"/>
        <end position="178"/>
    </location>
</feature>
<dbReference type="PANTHER" id="PTHR30547:SF5">
    <property type="entry name" value="NUCLEASE YHCG-RELATED"/>
    <property type="match status" value="1"/>
</dbReference>
<dbReference type="Pfam" id="PF06250">
    <property type="entry name" value="YhcG_C"/>
    <property type="match status" value="1"/>
</dbReference>
<evidence type="ECO:0000259" key="2">
    <source>
        <dbReference type="Pfam" id="PF17761"/>
    </source>
</evidence>
<sequence>MEAATGASDPNEYRTLISDLILLIEKGRKFAIREVNTALMVTHWFMGRRIVEYEQKGKARAEYGEALLERLGQELASKYGKGFSERNLKLMRQFYIGYPIRQSLIAESEIALWNEKNSQNLLVIDEMRKSFPLSWTHYVLLIRIEDPQKRSFYEILSIQNHWSVRQLSREIDALLYERTSLSKRKELVMAKANENPIIIKPEDEIKDSYILDFLDLKNEYSESELEDALVRHIEQFLLELGRGFTFVARQKRFVLDGDEYRIDLLLFNIALRSYFVIELKLTKFSHAHAGQINFYVNWVRDHMLPHVENGPFGIILCSEKNNTTVKYATGGLSNKIFVSQYLIMLPKPEEFQREIEQGRNLFLQNRLNHETNIHHANEKSMLPLKKSNDGRIEIKKKGEV</sequence>
<dbReference type="PANTHER" id="PTHR30547">
    <property type="entry name" value="UNCHARACTERIZED PROTEIN YHCG-RELATED"/>
    <property type="match status" value="1"/>
</dbReference>
<dbReference type="InterPro" id="IPR041527">
    <property type="entry name" value="YhcG_N"/>
</dbReference>
<evidence type="ECO:0008006" key="5">
    <source>
        <dbReference type="Google" id="ProtNLM"/>
    </source>
</evidence>